<proteinExistence type="predicted"/>
<organism evidence="3 4">
    <name type="scientific">Mytilus galloprovincialis</name>
    <name type="common">Mediterranean mussel</name>
    <dbReference type="NCBI Taxonomy" id="29158"/>
    <lineage>
        <taxon>Eukaryota</taxon>
        <taxon>Metazoa</taxon>
        <taxon>Spiralia</taxon>
        <taxon>Lophotrochozoa</taxon>
        <taxon>Mollusca</taxon>
        <taxon>Bivalvia</taxon>
        <taxon>Autobranchia</taxon>
        <taxon>Pteriomorphia</taxon>
        <taxon>Mytilida</taxon>
        <taxon>Mytiloidea</taxon>
        <taxon>Mytilidae</taxon>
        <taxon>Mytilinae</taxon>
        <taxon>Mytilus</taxon>
    </lineage>
</organism>
<dbReference type="PANTHER" id="PTHR33096:SF1">
    <property type="entry name" value="CXC1-LIKE CYSTEINE CLUSTER ASSOCIATED WITH KDZ TRANSPOSASES DOMAIN-CONTAINING PROTEIN"/>
    <property type="match status" value="1"/>
</dbReference>
<evidence type="ECO:0000256" key="1">
    <source>
        <dbReference type="SAM" id="MobiDB-lite"/>
    </source>
</evidence>
<keyword evidence="4" id="KW-1185">Reference proteome</keyword>
<comment type="caution">
    <text evidence="3">The sequence shown here is derived from an EMBL/GenBank/DDBJ whole genome shotgun (WGS) entry which is preliminary data.</text>
</comment>
<dbReference type="EMBL" id="UYJE01005186">
    <property type="protein sequence ID" value="VDI34888.1"/>
    <property type="molecule type" value="Genomic_DNA"/>
</dbReference>
<evidence type="ECO:0000313" key="3">
    <source>
        <dbReference type="EMBL" id="VDI34888.1"/>
    </source>
</evidence>
<feature type="region of interest" description="Disordered" evidence="1">
    <location>
        <begin position="910"/>
        <end position="976"/>
    </location>
</feature>
<reference evidence="3" key="1">
    <citation type="submission" date="2018-11" db="EMBL/GenBank/DDBJ databases">
        <authorList>
            <person name="Alioto T."/>
            <person name="Alioto T."/>
        </authorList>
    </citation>
    <scope>NUCLEOTIDE SEQUENCE</scope>
</reference>
<dbReference type="Pfam" id="PF18758">
    <property type="entry name" value="KDZ"/>
    <property type="match status" value="1"/>
</dbReference>
<dbReference type="PANTHER" id="PTHR33096">
    <property type="entry name" value="CXC2 DOMAIN-CONTAINING PROTEIN"/>
    <property type="match status" value="1"/>
</dbReference>
<evidence type="ECO:0000259" key="2">
    <source>
        <dbReference type="Pfam" id="PF18802"/>
    </source>
</evidence>
<dbReference type="InterPro" id="IPR041320">
    <property type="entry name" value="CxC1"/>
</dbReference>
<dbReference type="Pfam" id="PF18802">
    <property type="entry name" value="CxC1"/>
    <property type="match status" value="1"/>
</dbReference>
<name>A0A8B6EKA1_MYTGA</name>
<feature type="compositionally biased region" description="Acidic residues" evidence="1">
    <location>
        <begin position="912"/>
        <end position="976"/>
    </location>
</feature>
<sequence>MVVIWKRKAFLSARFHSGKSSKKVVFSKHFRGVKADEGEVSDLQHHAKSFGETSTSLSSVLSVAMPGSSAIEEMMNEIQPDAETGKRTYLSLKEQRLHDWSTIRDDMYEAFISTEAPSTVSCHECNKEAQLFKCIDCTPWEMVCEDCLYRRHQYPHLHMFEAWRNEAFVGAVLKTPSWILSSHSDCDSNYFKSIVIIDVKGRQHKRNIQFCKCEPEAVTLVKYRLWPSTTKFPKLAFDMELLKWLYGLLIECHVSCKGFCEALKFRSSKYQRNYVNFQVLDIYKSLMTETFAEFRNFFQRTEFPDKLDNGTECPACFSTLPKIYSFDADFQLVRKASSGKQWAEPKHSNKFFLDQASVDAFMGNYYEDRGKPDVKQNDQSILDKVQFAIPIFHCYGHKMACQVLYNPRKKNGIGLTDGESLERLWSYLGKFSKITKEMTPENRIDLLTDGLIHYGQKIREKLVPSWGLIVKFYNMCGLRIIASECNDFQAGNHLRSKNKNKKLAETAVFGSTCRHEFPKYFFSLKHGERLGYAVYLLRKLLEEENSDDKDPLLFHVEDIDQPPEAFWKPLSMRHSLVAKIEKAIRLEKSSIEELEELLKPFTSITEEVVLSWIEDEKVMVTSSQNEPTLTLTTQEQYSLELEKMDDLRKRVPPAKLEEDQTYKKLTSTIQKLQRKLKEKWDITADHDVYETNLAAAKEKSRNVVLVKLGGFVSERHFLLELVKKYARGQSIAIRLCRQLKKTGNKIHHTIKEYNNIGGPTTTLPLNILFNDIKDRNGDIWKTIDLQDSGEIPAEIKQRAVNAKSLIERSKEEKSLLRLEMKSTLDWHFMQHSILLDAFNHTRDGKRACIVKEGLYIETKLSHLENCFRLYLDSEIKTPYVFFEMIEMGENSNGQEFESLLRDRNNMDNFNFCEDDDVEDDDNDDDVEDDDNDDDVEDDDNDDDVEDDDNDDDVEDDNDDDVEDDDNDDEDENYDDY</sequence>
<dbReference type="Proteomes" id="UP000596742">
    <property type="component" value="Unassembled WGS sequence"/>
</dbReference>
<feature type="domain" description="CxC1-like cysteine cluster associated with KDZ transposases" evidence="2">
    <location>
        <begin position="185"/>
        <end position="264"/>
    </location>
</feature>
<dbReference type="AlphaFoldDB" id="A0A8B6EKA1"/>
<dbReference type="OrthoDB" id="6109841at2759"/>
<gene>
    <name evidence="3" type="ORF">MGAL_10B085797</name>
</gene>
<dbReference type="InterPro" id="IPR040521">
    <property type="entry name" value="KDZ"/>
</dbReference>
<evidence type="ECO:0000313" key="4">
    <source>
        <dbReference type="Proteomes" id="UP000596742"/>
    </source>
</evidence>
<accession>A0A8B6EKA1</accession>
<protein>
    <recommendedName>
        <fullName evidence="2">CxC1-like cysteine cluster associated with KDZ transposases domain-containing protein</fullName>
    </recommendedName>
</protein>